<dbReference type="EC" id="2.7.13.3" evidence="2"/>
<dbReference type="Gene3D" id="3.40.50.2300">
    <property type="match status" value="1"/>
</dbReference>
<dbReference type="PANTHER" id="PTHR24421:SF10">
    <property type="entry name" value="NITRATE_NITRITE SENSOR PROTEIN NARQ"/>
    <property type="match status" value="1"/>
</dbReference>
<evidence type="ECO:0000256" key="7">
    <source>
        <dbReference type="ARBA" id="ARBA00022840"/>
    </source>
</evidence>
<dbReference type="InterPro" id="IPR036890">
    <property type="entry name" value="HATPase_C_sf"/>
</dbReference>
<dbReference type="InterPro" id="IPR011712">
    <property type="entry name" value="Sig_transdc_His_kin_sub3_dim/P"/>
</dbReference>
<evidence type="ECO:0000259" key="10">
    <source>
        <dbReference type="PROSITE" id="PS50109"/>
    </source>
</evidence>
<dbReference type="InterPro" id="IPR003594">
    <property type="entry name" value="HATPase_dom"/>
</dbReference>
<sequence>MALDGKLHHAPWELFPPPEYRKIVIPESTPFRFAATAEKPKTIRVLVVEDQEDDYVYLDRILRKAVFARYELTWCSTYEAGLQAVAARQHDVALFDYNLGTGTGLDLLRESILMGCEQPVILLTGHDSPEVDREALGAGASDYLCKNGLNITQLERAIRYSLRHAAMLSSVKKSQHQLELFMRNVPCAVSIRDDEGRYVFQNERFQTHFENAPVSSIWQSTPSSEPRSFTDGEHYWLVNSFPMGEAGTGQLQGLAAIEITERIKAEELLLKATALLNGILKSLPVIAWSVDEEGTILEARGSGLEGVGLNGDQLVGRSMADLSTMAAAEIARTFQAGDSNFILPIQHEGREHAFDTFFHHTKARGRGAVGFSIDITERRWLEKKLLLISDAEQLRIGADLHDGLGQHLTGIACMAAALRDRLKAQNLPETKPADEIARLVNEATAQTRALARGLCPVQLDQSGLSTALEHLTDQMEIVHGIECHFRSADEPFECDHDSALHLYRITQEALQNATRHGKATRIEVVLDSSPEGGRLAIEDNGHGFDMQQNGSGAGVGLRLMRYRAGMIGGNLSIESQPQGGTRVECIFPFLISK</sequence>
<gene>
    <name evidence="12" type="ORF">FPL22_15135</name>
</gene>
<evidence type="ECO:0000313" key="12">
    <source>
        <dbReference type="EMBL" id="TSJ77422.1"/>
    </source>
</evidence>
<dbReference type="SUPFAM" id="SSF55785">
    <property type="entry name" value="PYP-like sensor domain (PAS domain)"/>
    <property type="match status" value="1"/>
</dbReference>
<dbReference type="PANTHER" id="PTHR24421">
    <property type="entry name" value="NITRATE/NITRITE SENSOR PROTEIN NARX-RELATED"/>
    <property type="match status" value="1"/>
</dbReference>
<dbReference type="PROSITE" id="PS50109">
    <property type="entry name" value="HIS_KIN"/>
    <property type="match status" value="1"/>
</dbReference>
<dbReference type="InterPro" id="IPR005467">
    <property type="entry name" value="His_kinase_dom"/>
</dbReference>
<keyword evidence="8" id="KW-0902">Two-component regulatory system</keyword>
<dbReference type="GO" id="GO:0046983">
    <property type="term" value="F:protein dimerization activity"/>
    <property type="evidence" value="ECO:0007669"/>
    <property type="project" value="InterPro"/>
</dbReference>
<keyword evidence="7" id="KW-0067">ATP-binding</keyword>
<evidence type="ECO:0000259" key="11">
    <source>
        <dbReference type="PROSITE" id="PS50110"/>
    </source>
</evidence>
<dbReference type="CDD" id="cd00156">
    <property type="entry name" value="REC"/>
    <property type="match status" value="1"/>
</dbReference>
<comment type="caution">
    <text evidence="12">The sequence shown here is derived from an EMBL/GenBank/DDBJ whole genome shotgun (WGS) entry which is preliminary data.</text>
</comment>
<evidence type="ECO:0000256" key="3">
    <source>
        <dbReference type="ARBA" id="ARBA00022553"/>
    </source>
</evidence>
<reference evidence="12 13" key="1">
    <citation type="submission" date="2019-07" db="EMBL/GenBank/DDBJ databases">
        <title>Description of 53C-WASEF.</title>
        <authorList>
            <person name="Pitt A."/>
            <person name="Hahn M.W."/>
        </authorList>
    </citation>
    <scope>NUCLEOTIDE SEQUENCE [LARGE SCALE GENOMIC DNA]</scope>
    <source>
        <strain evidence="12 13">53C-WASEF</strain>
    </source>
</reference>
<evidence type="ECO:0000256" key="9">
    <source>
        <dbReference type="PROSITE-ProRule" id="PRU00169"/>
    </source>
</evidence>
<dbReference type="InterPro" id="IPR011006">
    <property type="entry name" value="CheY-like_superfamily"/>
</dbReference>
<feature type="domain" description="Response regulatory" evidence="11">
    <location>
        <begin position="44"/>
        <end position="161"/>
    </location>
</feature>
<organism evidence="12 13">
    <name type="scientific">Rariglobus hedericola</name>
    <dbReference type="NCBI Taxonomy" id="2597822"/>
    <lineage>
        <taxon>Bacteria</taxon>
        <taxon>Pseudomonadati</taxon>
        <taxon>Verrucomicrobiota</taxon>
        <taxon>Opitutia</taxon>
        <taxon>Opitutales</taxon>
        <taxon>Opitutaceae</taxon>
        <taxon>Rariglobus</taxon>
    </lineage>
</organism>
<dbReference type="PROSITE" id="PS50110">
    <property type="entry name" value="RESPONSE_REGULATORY"/>
    <property type="match status" value="1"/>
</dbReference>
<proteinExistence type="predicted"/>
<dbReference type="GO" id="GO:0005524">
    <property type="term" value="F:ATP binding"/>
    <property type="evidence" value="ECO:0007669"/>
    <property type="project" value="UniProtKB-KW"/>
</dbReference>
<dbReference type="SMART" id="SM00448">
    <property type="entry name" value="REC"/>
    <property type="match status" value="1"/>
</dbReference>
<evidence type="ECO:0000313" key="13">
    <source>
        <dbReference type="Proteomes" id="UP000315648"/>
    </source>
</evidence>
<dbReference type="InterPro" id="IPR035965">
    <property type="entry name" value="PAS-like_dom_sf"/>
</dbReference>
<feature type="modified residue" description="4-aspartylphosphate" evidence="9">
    <location>
        <position position="96"/>
    </location>
</feature>
<dbReference type="Pfam" id="PF02518">
    <property type="entry name" value="HATPase_c"/>
    <property type="match status" value="1"/>
</dbReference>
<dbReference type="OrthoDB" id="179764at2"/>
<dbReference type="InterPro" id="IPR050482">
    <property type="entry name" value="Sensor_HK_TwoCompSys"/>
</dbReference>
<keyword evidence="3 9" id="KW-0597">Phosphoprotein</keyword>
<evidence type="ECO:0000256" key="6">
    <source>
        <dbReference type="ARBA" id="ARBA00022777"/>
    </source>
</evidence>
<protein>
    <recommendedName>
        <fullName evidence="2">histidine kinase</fullName>
        <ecNumber evidence="2">2.7.13.3</ecNumber>
    </recommendedName>
</protein>
<dbReference type="Pfam" id="PF07730">
    <property type="entry name" value="HisKA_3"/>
    <property type="match status" value="1"/>
</dbReference>
<dbReference type="EMBL" id="VMBG01000002">
    <property type="protein sequence ID" value="TSJ77422.1"/>
    <property type="molecule type" value="Genomic_DNA"/>
</dbReference>
<dbReference type="SUPFAM" id="SSF52172">
    <property type="entry name" value="CheY-like"/>
    <property type="match status" value="1"/>
</dbReference>
<dbReference type="Gene3D" id="1.20.5.1930">
    <property type="match status" value="1"/>
</dbReference>
<keyword evidence="4" id="KW-0808">Transferase</keyword>
<evidence type="ECO:0000256" key="8">
    <source>
        <dbReference type="ARBA" id="ARBA00023012"/>
    </source>
</evidence>
<evidence type="ECO:0000256" key="1">
    <source>
        <dbReference type="ARBA" id="ARBA00000085"/>
    </source>
</evidence>
<dbReference type="Pfam" id="PF00072">
    <property type="entry name" value="Response_reg"/>
    <property type="match status" value="1"/>
</dbReference>
<dbReference type="GO" id="GO:0000155">
    <property type="term" value="F:phosphorelay sensor kinase activity"/>
    <property type="evidence" value="ECO:0007669"/>
    <property type="project" value="InterPro"/>
</dbReference>
<evidence type="ECO:0000256" key="5">
    <source>
        <dbReference type="ARBA" id="ARBA00022741"/>
    </source>
</evidence>
<dbReference type="Gene3D" id="3.30.565.10">
    <property type="entry name" value="Histidine kinase-like ATPase, C-terminal domain"/>
    <property type="match status" value="1"/>
</dbReference>
<accession>A0A556QLE6</accession>
<dbReference type="CDD" id="cd16917">
    <property type="entry name" value="HATPase_UhpB-NarQ-NarX-like"/>
    <property type="match status" value="1"/>
</dbReference>
<dbReference type="SMART" id="SM00387">
    <property type="entry name" value="HATPase_c"/>
    <property type="match status" value="1"/>
</dbReference>
<evidence type="ECO:0000256" key="4">
    <source>
        <dbReference type="ARBA" id="ARBA00022679"/>
    </source>
</evidence>
<keyword evidence="13" id="KW-1185">Reference proteome</keyword>
<feature type="domain" description="Histidine kinase" evidence="10">
    <location>
        <begin position="502"/>
        <end position="591"/>
    </location>
</feature>
<keyword evidence="5" id="KW-0547">Nucleotide-binding</keyword>
<dbReference type="AlphaFoldDB" id="A0A556QLE6"/>
<comment type="catalytic activity">
    <reaction evidence="1">
        <text>ATP + protein L-histidine = ADP + protein N-phospho-L-histidine.</text>
        <dbReference type="EC" id="2.7.13.3"/>
    </reaction>
</comment>
<dbReference type="Gene3D" id="3.30.450.20">
    <property type="entry name" value="PAS domain"/>
    <property type="match status" value="1"/>
</dbReference>
<dbReference type="Proteomes" id="UP000315648">
    <property type="component" value="Unassembled WGS sequence"/>
</dbReference>
<keyword evidence="6" id="KW-0418">Kinase</keyword>
<name>A0A556QLE6_9BACT</name>
<dbReference type="SUPFAM" id="SSF55874">
    <property type="entry name" value="ATPase domain of HSP90 chaperone/DNA topoisomerase II/histidine kinase"/>
    <property type="match status" value="1"/>
</dbReference>
<dbReference type="InterPro" id="IPR001789">
    <property type="entry name" value="Sig_transdc_resp-reg_receiver"/>
</dbReference>
<dbReference type="GO" id="GO:0016020">
    <property type="term" value="C:membrane"/>
    <property type="evidence" value="ECO:0007669"/>
    <property type="project" value="InterPro"/>
</dbReference>
<evidence type="ECO:0000256" key="2">
    <source>
        <dbReference type="ARBA" id="ARBA00012438"/>
    </source>
</evidence>